<keyword evidence="2" id="KW-1133">Transmembrane helix</keyword>
<accession>A0A1G7ASR8</accession>
<keyword evidence="2" id="KW-0472">Membrane</keyword>
<feature type="domain" description="DUF6542" evidence="3">
    <location>
        <begin position="14"/>
        <end position="131"/>
    </location>
</feature>
<dbReference type="Proteomes" id="UP000199417">
    <property type="component" value="Unassembled WGS sequence"/>
</dbReference>
<feature type="transmembrane region" description="Helical" evidence="2">
    <location>
        <begin position="40"/>
        <end position="59"/>
    </location>
</feature>
<evidence type="ECO:0000256" key="1">
    <source>
        <dbReference type="SAM" id="MobiDB-lite"/>
    </source>
</evidence>
<gene>
    <name evidence="4" type="ORF">SAMN05444580_111105</name>
</gene>
<dbReference type="InterPro" id="IPR046672">
    <property type="entry name" value="DUF6542"/>
</dbReference>
<dbReference type="STRING" id="168276.SAMN05444580_111105"/>
<evidence type="ECO:0000313" key="5">
    <source>
        <dbReference type="Proteomes" id="UP000199417"/>
    </source>
</evidence>
<dbReference type="Pfam" id="PF20177">
    <property type="entry name" value="DUF6542"/>
    <property type="match status" value="1"/>
</dbReference>
<keyword evidence="2" id="KW-0812">Transmembrane</keyword>
<name>A0A1G7ASR8_9NOCA</name>
<dbReference type="AlphaFoldDB" id="A0A1G7ASR8"/>
<proteinExistence type="predicted"/>
<dbReference type="EMBL" id="FNAB01000011">
    <property type="protein sequence ID" value="SDE17918.1"/>
    <property type="molecule type" value="Genomic_DNA"/>
</dbReference>
<evidence type="ECO:0000256" key="2">
    <source>
        <dbReference type="SAM" id="Phobius"/>
    </source>
</evidence>
<sequence length="293" mass="31299">MPLDVRSILPTVPGVPAWGAVLIAVGATFVGFLLDAMRGTELTSAFAVFYFLGCVGAALAVRSRGLFAAAVQPPLILVVGVPLAYQSLTSGTGGGMKDLIFNTALPLVNRFPLMLVTALVVLAIAAGRRYLNHQARPQPARSARGAAEPAAAPARPASRPATAPHTQVHAQSGRRTRGGENATGARRRVAEPQLDSGQFDLTDQFDRDRRLDMEGDRRSYRAASTGGSPREPFRPASAPVPAATLRPEPATRQYVRQSEPVGHAVEQYTQPADPDVPVHPLPQVRYRDRHDAP</sequence>
<feature type="transmembrane region" description="Helical" evidence="2">
    <location>
        <begin position="12"/>
        <end position="34"/>
    </location>
</feature>
<protein>
    <recommendedName>
        <fullName evidence="3">DUF6542 domain-containing protein</fullName>
    </recommendedName>
</protein>
<feature type="compositionally biased region" description="Low complexity" evidence="1">
    <location>
        <begin position="139"/>
        <end position="164"/>
    </location>
</feature>
<feature type="compositionally biased region" description="Basic and acidic residues" evidence="1">
    <location>
        <begin position="204"/>
        <end position="219"/>
    </location>
</feature>
<feature type="transmembrane region" description="Helical" evidence="2">
    <location>
        <begin position="66"/>
        <end position="85"/>
    </location>
</feature>
<evidence type="ECO:0000313" key="4">
    <source>
        <dbReference type="EMBL" id="SDE17918.1"/>
    </source>
</evidence>
<feature type="transmembrane region" description="Helical" evidence="2">
    <location>
        <begin position="111"/>
        <end position="131"/>
    </location>
</feature>
<reference evidence="4 5" key="1">
    <citation type="submission" date="2016-10" db="EMBL/GenBank/DDBJ databases">
        <authorList>
            <person name="de Groot N.N."/>
        </authorList>
    </citation>
    <scope>NUCLEOTIDE SEQUENCE [LARGE SCALE GENOMIC DNA]</scope>
    <source>
        <strain evidence="4 5">JCM 11308</strain>
    </source>
</reference>
<keyword evidence="5" id="KW-1185">Reference proteome</keyword>
<feature type="region of interest" description="Disordered" evidence="1">
    <location>
        <begin position="135"/>
        <end position="293"/>
    </location>
</feature>
<evidence type="ECO:0000259" key="3">
    <source>
        <dbReference type="Pfam" id="PF20177"/>
    </source>
</evidence>
<organism evidence="4 5">
    <name type="scientific">Rhodococcus tukisamuensis</name>
    <dbReference type="NCBI Taxonomy" id="168276"/>
    <lineage>
        <taxon>Bacteria</taxon>
        <taxon>Bacillati</taxon>
        <taxon>Actinomycetota</taxon>
        <taxon>Actinomycetes</taxon>
        <taxon>Mycobacteriales</taxon>
        <taxon>Nocardiaceae</taxon>
        <taxon>Rhodococcus</taxon>
    </lineage>
</organism>